<gene>
    <name evidence="1" type="ORF">H8717_01920</name>
</gene>
<name>A0ABR7NFI1_9FIRM</name>
<dbReference type="Proteomes" id="UP000658131">
    <property type="component" value="Unassembled WGS sequence"/>
</dbReference>
<dbReference type="EMBL" id="JACRTB010000003">
    <property type="protein sequence ID" value="MBC8575168.1"/>
    <property type="molecule type" value="Genomic_DNA"/>
</dbReference>
<keyword evidence="2" id="KW-1185">Reference proteome</keyword>
<evidence type="ECO:0000313" key="1">
    <source>
        <dbReference type="EMBL" id="MBC8575168.1"/>
    </source>
</evidence>
<comment type="caution">
    <text evidence="1">The sequence shown here is derived from an EMBL/GenBank/DDBJ whole genome shotgun (WGS) entry which is preliminary data.</text>
</comment>
<reference evidence="1 2" key="1">
    <citation type="submission" date="2020-08" db="EMBL/GenBank/DDBJ databases">
        <title>Genome public.</title>
        <authorList>
            <person name="Liu C."/>
            <person name="Sun Q."/>
        </authorList>
    </citation>
    <scope>NUCLEOTIDE SEQUENCE [LARGE SCALE GENOMIC DNA]</scope>
    <source>
        <strain evidence="1 2">BX1</strain>
    </source>
</reference>
<organism evidence="1 2">
    <name type="scientific">Yanshouia hominis</name>
    <dbReference type="NCBI Taxonomy" id="2763673"/>
    <lineage>
        <taxon>Bacteria</taxon>
        <taxon>Bacillati</taxon>
        <taxon>Bacillota</taxon>
        <taxon>Clostridia</taxon>
        <taxon>Eubacteriales</taxon>
        <taxon>Oscillospiraceae</taxon>
        <taxon>Yanshouia</taxon>
    </lineage>
</organism>
<evidence type="ECO:0000313" key="2">
    <source>
        <dbReference type="Proteomes" id="UP000658131"/>
    </source>
</evidence>
<accession>A0ABR7NFI1</accession>
<protein>
    <submittedName>
        <fullName evidence="1">Uncharacterized protein</fullName>
    </submittedName>
</protein>
<dbReference type="RefSeq" id="WP_262398825.1">
    <property type="nucleotide sequence ID" value="NZ_JACRTB010000003.1"/>
</dbReference>
<proteinExistence type="predicted"/>
<sequence length="337" mass="38781">MKQDMNRMLIEATIRRVLKNIQESPERAVRNLVDLGLEFSDGRFQKQFLRTTQKMLRNQESAYYSLVRNVIDTVDPDILTTFGVNLGYNGCTKGAKKIREIEAEQGFNIPWSLSLSLNEEKLVADPGFYPDLLRQGVSLGIYTYVLFTLGNPEKVIPLIQGEPDCAFVFFLRGHQITDSFLAKMKGIKNVMFAVYDNEHAPSACQMLRESKQLYSVYLRYTAKDKERILSEEWFESILPMKPAFVILRTDEHDQPELRRSIYQHVIAVRNSQQYPFILMDLKYDVLAIDRIVSDGECVAGFDADGKLRTHEGINGEERFNIFSNSLERVLRAIQVSN</sequence>